<organism evidence="2 3">
    <name type="scientific">Candidatus Berkelbacteria bacterium CG08_land_8_20_14_0_20_39_8</name>
    <dbReference type="NCBI Taxonomy" id="1974511"/>
    <lineage>
        <taxon>Bacteria</taxon>
        <taxon>Candidatus Berkelbacteria</taxon>
    </lineage>
</organism>
<dbReference type="InterPro" id="IPR041657">
    <property type="entry name" value="HTH_17"/>
</dbReference>
<dbReference type="NCBIfam" id="TIGR01764">
    <property type="entry name" value="excise"/>
    <property type="match status" value="1"/>
</dbReference>
<name>A0A2M6YCK8_9BACT</name>
<reference evidence="3" key="1">
    <citation type="submission" date="2017-09" db="EMBL/GenBank/DDBJ databases">
        <title>Depth-based differentiation of microbial function through sediment-hosted aquifers and enrichment of novel symbionts in the deep terrestrial subsurface.</title>
        <authorList>
            <person name="Probst A.J."/>
            <person name="Ladd B."/>
            <person name="Jarett J.K."/>
            <person name="Geller-Mcgrath D.E."/>
            <person name="Sieber C.M.K."/>
            <person name="Emerson J.B."/>
            <person name="Anantharaman K."/>
            <person name="Thomas B.C."/>
            <person name="Malmstrom R."/>
            <person name="Stieglmeier M."/>
            <person name="Klingl A."/>
            <person name="Woyke T."/>
            <person name="Ryan C.M."/>
            <person name="Banfield J.F."/>
        </authorList>
    </citation>
    <scope>NUCLEOTIDE SEQUENCE [LARGE SCALE GENOMIC DNA]</scope>
</reference>
<dbReference type="Proteomes" id="UP000229896">
    <property type="component" value="Unassembled WGS sequence"/>
</dbReference>
<dbReference type="InterPro" id="IPR010093">
    <property type="entry name" value="SinI_DNA-bd"/>
</dbReference>
<dbReference type="Pfam" id="PF12728">
    <property type="entry name" value="HTH_17"/>
    <property type="match status" value="1"/>
</dbReference>
<protein>
    <recommendedName>
        <fullName evidence="1">Helix-turn-helix domain-containing protein</fullName>
    </recommendedName>
</protein>
<evidence type="ECO:0000313" key="3">
    <source>
        <dbReference type="Proteomes" id="UP000229896"/>
    </source>
</evidence>
<evidence type="ECO:0000259" key="1">
    <source>
        <dbReference type="Pfam" id="PF12728"/>
    </source>
</evidence>
<sequence length="84" mass="9441">MQHNEYLSTIEVGKILGLDRTHVFRLIQAGKIPAVKIGRNFAIKKSDLGIYAGDLSDKERKNVEQSVDLVLKEYGDVIKKLGEE</sequence>
<proteinExistence type="predicted"/>
<evidence type="ECO:0000313" key="2">
    <source>
        <dbReference type="EMBL" id="PIU24394.1"/>
    </source>
</evidence>
<comment type="caution">
    <text evidence="2">The sequence shown here is derived from an EMBL/GenBank/DDBJ whole genome shotgun (WGS) entry which is preliminary data.</text>
</comment>
<feature type="domain" description="Helix-turn-helix" evidence="1">
    <location>
        <begin position="6"/>
        <end position="48"/>
    </location>
</feature>
<dbReference type="GO" id="GO:0003677">
    <property type="term" value="F:DNA binding"/>
    <property type="evidence" value="ECO:0007669"/>
    <property type="project" value="InterPro"/>
</dbReference>
<accession>A0A2M6YCK8</accession>
<dbReference type="EMBL" id="PEXI01000043">
    <property type="protein sequence ID" value="PIU24394.1"/>
    <property type="molecule type" value="Genomic_DNA"/>
</dbReference>
<gene>
    <name evidence="2" type="ORF">COT12_01285</name>
</gene>
<dbReference type="AlphaFoldDB" id="A0A2M6YCK8"/>